<evidence type="ECO:0000313" key="3">
    <source>
        <dbReference type="Proteomes" id="UP000663866"/>
    </source>
</evidence>
<dbReference type="AlphaFoldDB" id="A0A820QN72"/>
<keyword evidence="3" id="KW-1185">Reference proteome</keyword>
<name>A0A820QN72_9BILA</name>
<proteinExistence type="predicted"/>
<gene>
    <name evidence="2" type="ORF">OVN521_LOCUS36297</name>
</gene>
<reference evidence="2" key="1">
    <citation type="submission" date="2021-02" db="EMBL/GenBank/DDBJ databases">
        <authorList>
            <person name="Nowell W R."/>
        </authorList>
    </citation>
    <scope>NUCLEOTIDE SEQUENCE</scope>
</reference>
<feature type="region of interest" description="Disordered" evidence="1">
    <location>
        <begin position="80"/>
        <end position="103"/>
    </location>
</feature>
<evidence type="ECO:0000256" key="1">
    <source>
        <dbReference type="SAM" id="MobiDB-lite"/>
    </source>
</evidence>
<comment type="caution">
    <text evidence="2">The sequence shown here is derived from an EMBL/GenBank/DDBJ whole genome shotgun (WGS) entry which is preliminary data.</text>
</comment>
<dbReference type="Proteomes" id="UP000663866">
    <property type="component" value="Unassembled WGS sequence"/>
</dbReference>
<evidence type="ECO:0000313" key="2">
    <source>
        <dbReference type="EMBL" id="CAF4424329.1"/>
    </source>
</evidence>
<feature type="non-terminal residue" evidence="2">
    <location>
        <position position="1"/>
    </location>
</feature>
<organism evidence="2 3">
    <name type="scientific">Rotaria magnacalcarata</name>
    <dbReference type="NCBI Taxonomy" id="392030"/>
    <lineage>
        <taxon>Eukaryota</taxon>
        <taxon>Metazoa</taxon>
        <taxon>Spiralia</taxon>
        <taxon>Gnathifera</taxon>
        <taxon>Rotifera</taxon>
        <taxon>Eurotatoria</taxon>
        <taxon>Bdelloidea</taxon>
        <taxon>Philodinida</taxon>
        <taxon>Philodinidae</taxon>
        <taxon>Rotaria</taxon>
    </lineage>
</organism>
<protein>
    <submittedName>
        <fullName evidence="2">Uncharacterized protein</fullName>
    </submittedName>
</protein>
<accession>A0A820QN72</accession>
<sequence length="214" mass="24286">VFSEVHDLNDCRQLGDSNFIHQETSTNAPENLEHNHYSFIDYTLDQLNSVINSDPLITRERNLAATMIEPGSSELISNQQNLHKQTNHNNEQTHSELQNTELPSNNNNFLQTEARPYDVSSFLANINTQQTMEVARAKSDHQPNEEHYGEHNINQTDAIQITSSSNFATSNMNNDVVPTLSPMNTIINNIYHDNGMSIIKLYLYKPMSLAITVK</sequence>
<dbReference type="EMBL" id="CAJOBG010043060">
    <property type="protein sequence ID" value="CAF4424329.1"/>
    <property type="molecule type" value="Genomic_DNA"/>
</dbReference>